<dbReference type="AlphaFoldDB" id="A0A1C6SDA4"/>
<sequence>MVDQAEQNRTIAGTEIGTGETLDLGDGKVLAVHRLPSRLGRPILEVEELRHNKGNDATFGIWRVRGADASAVLKIYKPPSAGFTGYWPTSEVPSHWNHWRRESLAYAEGLPATAYGAAGVAGPELLETHIRADGMVETWLAHVPGVEGFGWSPERLARFAYELGVGQARWVERVPDLPWLSRNWLGQYLTEGPPRCVEITDTDWDNPGIASWPMPVREGLRRLWTERDHMLAVAQATERTLCHLDVWPANLIDADGRSVLVDWAFAGDGAVGEDISNLILDSFTDGLMDPDLLPEITEGATEGYLRGLRDGGWSGSADDVRRAIAACGAAKYSWYGPAVLGRVVKNDVGTSNYSKDNSVETAVRRVTGMVTLIADWADTAWKK</sequence>
<evidence type="ECO:0000313" key="1">
    <source>
        <dbReference type="EMBL" id="SCL27484.1"/>
    </source>
</evidence>
<dbReference type="SUPFAM" id="SSF56112">
    <property type="entry name" value="Protein kinase-like (PK-like)"/>
    <property type="match status" value="1"/>
</dbReference>
<keyword evidence="1" id="KW-0808">Transferase</keyword>
<proteinExistence type="predicted"/>
<dbReference type="InterPro" id="IPR011009">
    <property type="entry name" value="Kinase-like_dom_sf"/>
</dbReference>
<dbReference type="GO" id="GO:0016740">
    <property type="term" value="F:transferase activity"/>
    <property type="evidence" value="ECO:0007669"/>
    <property type="project" value="UniProtKB-KW"/>
</dbReference>
<evidence type="ECO:0000313" key="2">
    <source>
        <dbReference type="Proteomes" id="UP000198959"/>
    </source>
</evidence>
<dbReference type="Gene3D" id="3.90.1200.10">
    <property type="match status" value="1"/>
</dbReference>
<dbReference type="EMBL" id="FMHW01000002">
    <property type="protein sequence ID" value="SCL27484.1"/>
    <property type="molecule type" value="Genomic_DNA"/>
</dbReference>
<accession>A0A1C6SDA4</accession>
<organism evidence="1 2">
    <name type="scientific">Micromonospora pallida</name>
    <dbReference type="NCBI Taxonomy" id="145854"/>
    <lineage>
        <taxon>Bacteria</taxon>
        <taxon>Bacillati</taxon>
        <taxon>Actinomycetota</taxon>
        <taxon>Actinomycetes</taxon>
        <taxon>Micromonosporales</taxon>
        <taxon>Micromonosporaceae</taxon>
        <taxon>Micromonospora</taxon>
    </lineage>
</organism>
<keyword evidence="2" id="KW-1185">Reference proteome</keyword>
<dbReference type="OrthoDB" id="3816435at2"/>
<protein>
    <submittedName>
        <fullName evidence="1">Phosphotransferase enzyme family protein</fullName>
    </submittedName>
</protein>
<dbReference type="RefSeq" id="WP_141725241.1">
    <property type="nucleotide sequence ID" value="NZ_FMHW01000002.1"/>
</dbReference>
<dbReference type="Proteomes" id="UP000198959">
    <property type="component" value="Unassembled WGS sequence"/>
</dbReference>
<dbReference type="STRING" id="145854.GA0074692_2358"/>
<name>A0A1C6SDA4_9ACTN</name>
<gene>
    <name evidence="1" type="ORF">GA0074692_2358</name>
</gene>
<reference evidence="2" key="1">
    <citation type="submission" date="2016-06" db="EMBL/GenBank/DDBJ databases">
        <authorList>
            <person name="Varghese N."/>
            <person name="Submissions Spin"/>
        </authorList>
    </citation>
    <scope>NUCLEOTIDE SEQUENCE [LARGE SCALE GENOMIC DNA]</scope>
    <source>
        <strain evidence="2">DSM 43817</strain>
    </source>
</reference>